<accession>A0A2A2HD90</accession>
<gene>
    <name evidence="2" type="primary">kmo</name>
    <name evidence="1" type="ORF">ASJ82_05845</name>
    <name evidence="2" type="ORF">MSCUN_05790</name>
</gene>
<reference evidence="1 3" key="2">
    <citation type="journal article" date="2017" name="BMC Genomics">
        <title>Genomic analysis of methanogenic archaea reveals a shift towards energy conservation.</title>
        <authorList>
            <person name="Gilmore S.P."/>
            <person name="Henske J.K."/>
            <person name="Sexton J.A."/>
            <person name="Solomon K.V."/>
            <person name="Seppala S."/>
            <person name="Yoo J.I."/>
            <person name="Huyett L.M."/>
            <person name="Pressman A."/>
            <person name="Cogan J.Z."/>
            <person name="Kivenson V."/>
            <person name="Peng X."/>
            <person name="Tan Y."/>
            <person name="Valentine D.L."/>
            <person name="O'Malley M.A."/>
        </authorList>
    </citation>
    <scope>NUCLEOTIDE SEQUENCE [LARGE SCALE GENOMIC DNA]</scope>
    <source>
        <strain evidence="1 3">1R-7</strain>
    </source>
</reference>
<dbReference type="PRINTS" id="PR00420">
    <property type="entry name" value="RNGMNOXGNASE"/>
</dbReference>
<sequence length="386" mass="43936">MTDYDIIVVGAGPIGSTYAYKMAKKGYNVAMYDMKNRIGQPLQCAGLVSTNIDKTRNLPDEFIDNKLKGANLISPDKTQIQVSKDETSAYVIDRVLYDKYLVNRAEDAGVDMYYATRVVDVDINNTMIKTEHDTYSSDVICVSCGPNSSTSKKMNPNIIDESFLAMQYIIKTQNTNTNYLNLHIDTNTLPGFIWRIPVSPFESRLGLFTTGSYQHAAKILNQYLETKDTIAEKVYGLIPKFNPKKKIVKNNTFLIGDAASQVKPTTGGGLIAGFNITDIAVENTDLMLKNHDNNYLKKYETDYHTLYDNEFKTQQNVQKIMKDLTEDDFNYMFKILRQYNVDEIISQYGDMDNQTQLIKQLIKSGIIFKLVPKIGIRRLKNIWKSQ</sequence>
<reference evidence="2 4" key="1">
    <citation type="submission" date="2016-04" db="EMBL/GenBank/DDBJ databases">
        <title>Genome sequence of Methanosphaera cuniculi DSM 4103.</title>
        <authorList>
            <person name="Poehlein A."/>
            <person name="Seedorf H."/>
            <person name="Daniel R."/>
        </authorList>
    </citation>
    <scope>NUCLEOTIDE SEQUENCE [LARGE SCALE GENOMIC DNA]</scope>
    <source>
        <strain evidence="2 4">DSM 4103</strain>
    </source>
</reference>
<dbReference type="Gene3D" id="3.50.50.60">
    <property type="entry name" value="FAD/NAD(P)-binding domain"/>
    <property type="match status" value="1"/>
</dbReference>
<dbReference type="EMBL" id="LWMS01000014">
    <property type="protein sequence ID" value="PWL08500.1"/>
    <property type="molecule type" value="Genomic_DNA"/>
</dbReference>
<dbReference type="Pfam" id="PF13450">
    <property type="entry name" value="NAD_binding_8"/>
    <property type="match status" value="1"/>
</dbReference>
<dbReference type="PANTHER" id="PTHR42685:SF21">
    <property type="entry name" value="DEHYDROGENASE (FLAVOPROTEIN)-LIKE PROTEIN"/>
    <property type="match status" value="1"/>
</dbReference>
<comment type="caution">
    <text evidence="1">The sequence shown here is derived from an EMBL/GenBank/DDBJ whole genome shotgun (WGS) entry which is preliminary data.</text>
</comment>
<keyword evidence="2" id="KW-0560">Oxidoreductase</keyword>
<dbReference type="Proteomes" id="UP000246004">
    <property type="component" value="Unassembled WGS sequence"/>
</dbReference>
<name>A0A2A2HD90_9EURY</name>
<evidence type="ECO:0000313" key="2">
    <source>
        <dbReference type="EMBL" id="PWL08500.1"/>
    </source>
</evidence>
<dbReference type="NCBIfam" id="TIGR02032">
    <property type="entry name" value="GG-red-SF"/>
    <property type="match status" value="1"/>
</dbReference>
<dbReference type="RefSeq" id="WP_095608860.1">
    <property type="nucleotide sequence ID" value="NZ_LMVN01000021.1"/>
</dbReference>
<dbReference type="InterPro" id="IPR036188">
    <property type="entry name" value="FAD/NAD-bd_sf"/>
</dbReference>
<evidence type="ECO:0000313" key="1">
    <source>
        <dbReference type="EMBL" id="PAV07193.1"/>
    </source>
</evidence>
<evidence type="ECO:0000313" key="3">
    <source>
        <dbReference type="Proteomes" id="UP000217528"/>
    </source>
</evidence>
<dbReference type="EMBL" id="LMVN01000021">
    <property type="protein sequence ID" value="PAV07193.1"/>
    <property type="molecule type" value="Genomic_DNA"/>
</dbReference>
<evidence type="ECO:0000313" key="4">
    <source>
        <dbReference type="Proteomes" id="UP000246004"/>
    </source>
</evidence>
<proteinExistence type="predicted"/>
<dbReference type="PANTHER" id="PTHR42685">
    <property type="entry name" value="GERANYLGERANYL DIPHOSPHATE REDUCTASE"/>
    <property type="match status" value="1"/>
</dbReference>
<dbReference type="GO" id="GO:0016628">
    <property type="term" value="F:oxidoreductase activity, acting on the CH-CH group of donors, NAD or NADP as acceptor"/>
    <property type="evidence" value="ECO:0007669"/>
    <property type="project" value="InterPro"/>
</dbReference>
<dbReference type="InterPro" id="IPR050407">
    <property type="entry name" value="Geranylgeranyl_reductase"/>
</dbReference>
<dbReference type="GO" id="GO:0004502">
    <property type="term" value="F:kynurenine 3-monooxygenase activity"/>
    <property type="evidence" value="ECO:0007669"/>
    <property type="project" value="UniProtKB-EC"/>
</dbReference>
<dbReference type="Proteomes" id="UP000217528">
    <property type="component" value="Unassembled WGS sequence"/>
</dbReference>
<keyword evidence="2" id="KW-0503">Monooxygenase</keyword>
<dbReference type="SUPFAM" id="SSF51905">
    <property type="entry name" value="FAD/NAD(P)-binding domain"/>
    <property type="match status" value="1"/>
</dbReference>
<dbReference type="AlphaFoldDB" id="A0A2A2HD90"/>
<protein>
    <submittedName>
        <fullName evidence="2">Kynurenine 3-monooxygenase</fullName>
        <ecNumber evidence="2">1.14.13.9</ecNumber>
    </submittedName>
</protein>
<keyword evidence="3" id="KW-1185">Reference proteome</keyword>
<dbReference type="EC" id="1.14.13.9" evidence="2"/>
<dbReference type="InterPro" id="IPR011777">
    <property type="entry name" value="Geranylgeranyl_Rdtase_fam"/>
</dbReference>
<organism evidence="1 3">
    <name type="scientific">Methanosphaera cuniculi</name>
    <dbReference type="NCBI Taxonomy" id="1077256"/>
    <lineage>
        <taxon>Archaea</taxon>
        <taxon>Methanobacteriati</taxon>
        <taxon>Methanobacteriota</taxon>
        <taxon>Methanomada group</taxon>
        <taxon>Methanobacteria</taxon>
        <taxon>Methanobacteriales</taxon>
        <taxon>Methanobacteriaceae</taxon>
        <taxon>Methanosphaera</taxon>
    </lineage>
</organism>
<dbReference type="OrthoDB" id="46008at2157"/>